<gene>
    <name evidence="2" type="ORF">MSPICULIGERA_LOCUS21780</name>
</gene>
<organism evidence="2 3">
    <name type="scientific">Mesorhabditis spiculigera</name>
    <dbReference type="NCBI Taxonomy" id="96644"/>
    <lineage>
        <taxon>Eukaryota</taxon>
        <taxon>Metazoa</taxon>
        <taxon>Ecdysozoa</taxon>
        <taxon>Nematoda</taxon>
        <taxon>Chromadorea</taxon>
        <taxon>Rhabditida</taxon>
        <taxon>Rhabditina</taxon>
        <taxon>Rhabditomorpha</taxon>
        <taxon>Rhabditoidea</taxon>
        <taxon>Rhabditidae</taxon>
        <taxon>Mesorhabditinae</taxon>
        <taxon>Mesorhabditis</taxon>
    </lineage>
</organism>
<protein>
    <recommendedName>
        <fullName evidence="1">PPM-type phosphatase domain-containing protein</fullName>
    </recommendedName>
</protein>
<dbReference type="Pfam" id="PF00481">
    <property type="entry name" value="PP2C"/>
    <property type="match status" value="1"/>
</dbReference>
<accession>A0AA36DCH1</accession>
<comment type="caution">
    <text evidence="2">The sequence shown here is derived from an EMBL/GenBank/DDBJ whole genome shotgun (WGS) entry which is preliminary data.</text>
</comment>
<feature type="domain" description="PPM-type phosphatase" evidence="1">
    <location>
        <begin position="44"/>
        <end position="353"/>
    </location>
</feature>
<evidence type="ECO:0000259" key="1">
    <source>
        <dbReference type="PROSITE" id="PS51746"/>
    </source>
</evidence>
<reference evidence="2" key="1">
    <citation type="submission" date="2023-06" db="EMBL/GenBank/DDBJ databases">
        <authorList>
            <person name="Delattre M."/>
        </authorList>
    </citation>
    <scope>NUCLEOTIDE SEQUENCE</scope>
    <source>
        <strain evidence="2">AF72</strain>
    </source>
</reference>
<dbReference type="InterPro" id="IPR015655">
    <property type="entry name" value="PP2C"/>
</dbReference>
<dbReference type="InterPro" id="IPR036457">
    <property type="entry name" value="PPM-type-like_dom_sf"/>
</dbReference>
<evidence type="ECO:0000313" key="2">
    <source>
        <dbReference type="EMBL" id="CAJ0583710.1"/>
    </source>
</evidence>
<dbReference type="EMBL" id="CATQJA010002665">
    <property type="protein sequence ID" value="CAJ0583710.1"/>
    <property type="molecule type" value="Genomic_DNA"/>
</dbReference>
<feature type="non-terminal residue" evidence="2">
    <location>
        <position position="1"/>
    </location>
</feature>
<dbReference type="PROSITE" id="PS51746">
    <property type="entry name" value="PPM_2"/>
    <property type="match status" value="1"/>
</dbReference>
<dbReference type="Proteomes" id="UP001177023">
    <property type="component" value="Unassembled WGS sequence"/>
</dbReference>
<sequence length="413" mass="47051">MDDHRSRTIDDILLDQAEKCDNSGMGISCEIHYFQGRSQPHGDPLDVAFNVKWKPRAAGSLRCYGLFSGFNGSARHAITAANSMFYQLALNNESSISADDDDETIFSYLEDAFDAAKRDVNHDIKNKQSQKKILEISQEGQQSEYKEKIDELDIDIKAGTTVLTALIIERRLYVLNCGNSRLLLVTSENNKPCCDALIDVHDFKNKMDATRVTNAGLEITHEMHNMSSRGIGDPQHQKDFAEPGNGYLTQEPDVFQYKIEPNWQYLILLSTGVVKCVKECMQRREEREISEREVNNQIMEYVLHETKNSFSHSYTSKAQATVDLIGRIHFESFNRGELRTRVRDGMSLILVDLTNPTATEYPVSQLETQLSLQEIQSEILPYADMNDFESRVTEDSIQELLDLNLFERSDLLP</sequence>
<dbReference type="AlphaFoldDB" id="A0AA36DCH1"/>
<name>A0AA36DCH1_9BILA</name>
<proteinExistence type="predicted"/>
<dbReference type="GO" id="GO:0004722">
    <property type="term" value="F:protein serine/threonine phosphatase activity"/>
    <property type="evidence" value="ECO:0007669"/>
    <property type="project" value="InterPro"/>
</dbReference>
<dbReference type="Gene3D" id="3.60.40.10">
    <property type="entry name" value="PPM-type phosphatase domain"/>
    <property type="match status" value="1"/>
</dbReference>
<dbReference type="PANTHER" id="PTHR47992">
    <property type="entry name" value="PROTEIN PHOSPHATASE"/>
    <property type="match status" value="1"/>
</dbReference>
<dbReference type="SMART" id="SM00332">
    <property type="entry name" value="PP2Cc"/>
    <property type="match status" value="1"/>
</dbReference>
<keyword evidence="3" id="KW-1185">Reference proteome</keyword>
<evidence type="ECO:0000313" key="3">
    <source>
        <dbReference type="Proteomes" id="UP001177023"/>
    </source>
</evidence>
<dbReference type="SUPFAM" id="SSF81606">
    <property type="entry name" value="PP2C-like"/>
    <property type="match status" value="1"/>
</dbReference>
<dbReference type="InterPro" id="IPR001932">
    <property type="entry name" value="PPM-type_phosphatase-like_dom"/>
</dbReference>